<dbReference type="Gene3D" id="3.90.550.10">
    <property type="entry name" value="Spore Coat Polysaccharide Biosynthesis Protein SpsA, Chain A"/>
    <property type="match status" value="1"/>
</dbReference>
<evidence type="ECO:0000256" key="6">
    <source>
        <dbReference type="ARBA" id="ARBA00022989"/>
    </source>
</evidence>
<evidence type="ECO:0000256" key="4">
    <source>
        <dbReference type="ARBA" id="ARBA00022692"/>
    </source>
</evidence>
<feature type="transmembrane region" description="Helical" evidence="9">
    <location>
        <begin position="16"/>
        <end position="36"/>
    </location>
</feature>
<gene>
    <name evidence="11" type="ORF">OS493_004992</name>
</gene>
<accession>A0A9X0CT83</accession>
<comment type="similarity">
    <text evidence="2 9">Belongs to the chondroitin N-acetylgalactosaminyltransferase family.</text>
</comment>
<dbReference type="GO" id="GO:0033842">
    <property type="term" value="F:N-acetyl-beta-glucosaminyl-derivative 4-beta-N-acetylgalactosaminyltransferase activity"/>
    <property type="evidence" value="ECO:0007669"/>
    <property type="project" value="UniProtKB-EC"/>
</dbReference>
<dbReference type="SUPFAM" id="SSF53448">
    <property type="entry name" value="Nucleotide-diphospho-sugar transferases"/>
    <property type="match status" value="1"/>
</dbReference>
<dbReference type="PROSITE" id="PS51820">
    <property type="entry name" value="PA14"/>
    <property type="match status" value="1"/>
</dbReference>
<dbReference type="EC" id="2.4.1.244" evidence="9"/>
<evidence type="ECO:0000256" key="7">
    <source>
        <dbReference type="ARBA" id="ARBA00023034"/>
    </source>
</evidence>
<evidence type="ECO:0000256" key="5">
    <source>
        <dbReference type="ARBA" id="ARBA00022968"/>
    </source>
</evidence>
<dbReference type="InterPro" id="IPR051227">
    <property type="entry name" value="CS_glycosyltransferase"/>
</dbReference>
<comment type="catalytic activity">
    <reaction evidence="9">
        <text>an N-acetyl-beta-D-glucosaminyl derivative + UDP-N-acetyl-alpha-D-galactosamine = an N-acetyl-beta-D-galactosaminyl-(1-&gt;4)-N-acetyl-beta-D-glucosaminyl derivative + UDP + H(+)</text>
        <dbReference type="Rhea" id="RHEA:20493"/>
        <dbReference type="ChEBI" id="CHEBI:15378"/>
        <dbReference type="ChEBI" id="CHEBI:58223"/>
        <dbReference type="ChEBI" id="CHEBI:61631"/>
        <dbReference type="ChEBI" id="CHEBI:67138"/>
        <dbReference type="ChEBI" id="CHEBI:138027"/>
        <dbReference type="EC" id="2.4.1.244"/>
    </reaction>
</comment>
<dbReference type="GO" id="GO:0032580">
    <property type="term" value="C:Golgi cisterna membrane"/>
    <property type="evidence" value="ECO:0007669"/>
    <property type="project" value="UniProtKB-SubCell"/>
</dbReference>
<name>A0A9X0CT83_9CNID</name>
<dbReference type="OrthoDB" id="5971499at2759"/>
<dbReference type="Proteomes" id="UP001163046">
    <property type="component" value="Unassembled WGS sequence"/>
</dbReference>
<organism evidence="11 12">
    <name type="scientific">Desmophyllum pertusum</name>
    <dbReference type="NCBI Taxonomy" id="174260"/>
    <lineage>
        <taxon>Eukaryota</taxon>
        <taxon>Metazoa</taxon>
        <taxon>Cnidaria</taxon>
        <taxon>Anthozoa</taxon>
        <taxon>Hexacorallia</taxon>
        <taxon>Scleractinia</taxon>
        <taxon>Caryophylliina</taxon>
        <taxon>Caryophylliidae</taxon>
        <taxon>Desmophyllum</taxon>
    </lineage>
</organism>
<dbReference type="SMART" id="SM00758">
    <property type="entry name" value="PA14"/>
    <property type="match status" value="1"/>
</dbReference>
<protein>
    <recommendedName>
        <fullName evidence="9">Beta-1,4-N-acetylgalactosaminyltransferase</fullName>
        <ecNumber evidence="9">2.4.1.244</ecNumber>
    </recommendedName>
</protein>
<dbReference type="InterPro" id="IPR011658">
    <property type="entry name" value="PA14_dom"/>
</dbReference>
<comment type="caution">
    <text evidence="11">The sequence shown here is derived from an EMBL/GenBank/DDBJ whole genome shotgun (WGS) entry which is preliminary data.</text>
</comment>
<evidence type="ECO:0000313" key="11">
    <source>
        <dbReference type="EMBL" id="KAJ7374651.1"/>
    </source>
</evidence>
<keyword evidence="4 9" id="KW-0812">Transmembrane</keyword>
<comment type="subcellular location">
    <subcellularLocation>
        <location evidence="1 9">Golgi apparatus</location>
        <location evidence="1 9">Golgi stack membrane</location>
        <topology evidence="1 9">Single-pass type II membrane protein</topology>
    </subcellularLocation>
</comment>
<evidence type="ECO:0000313" key="12">
    <source>
        <dbReference type="Proteomes" id="UP001163046"/>
    </source>
</evidence>
<dbReference type="EMBL" id="MU826827">
    <property type="protein sequence ID" value="KAJ7374651.1"/>
    <property type="molecule type" value="Genomic_DNA"/>
</dbReference>
<keyword evidence="8 9" id="KW-0472">Membrane</keyword>
<evidence type="ECO:0000256" key="1">
    <source>
        <dbReference type="ARBA" id="ARBA00004447"/>
    </source>
</evidence>
<sequence length="707" mass="80798">MKITRLCYNNVKRKKVQILLALFFLLAFTVCFYIHVQQPRKTVIFIDDLNGISKELSKALLLKAKEVEDFSFVQNGREETFSDNEAENFKDDIERSTTKSTDMRQFVANENNSNMFGENKSGYIEDEFREETQANQDENIPFSLQGFLNLHVWENVCNVQVESLREFILFPQAPSKRRFLTSSSNSGEKENNFGERMFGFISPSENGEYQLAISSSGNSDLWLSSDVTSANLRKIASLDSRDNPGRGEPINYSTDSSQVSASFYLAKNMKYLIDVLHKHQSGKVHLEVAWRLAREAEFNVITSKFLWAKMNDSHVADNAVRLADYDERAQQSRDSVSPFVNSEDVNDVLSECSYEPSYLIKHQLVRFQGARNKSNTHFAAVYPPDTTNNSLSLVKDEDIWWQENAVGNELTNPDVAKGVVRMFMDALEEKYPKLYALQEIVSVEHVPDPRKGDRFLLELRLADKRTGGSVLLSEHVYKSLKDRLCYPAGFRWKKNVTVNIIVPVRNSGRWALYFIKNIAEVMRQTQDFNAHVIIVDYDSNDIDIEGALKRSSIQWYSLVKIPGEQGFQRALALQRGAAAVTDPHSILFMCDLNLKIPSNLISTIRKHCVEGKMAFAPVVKRLRCGYYPDLPFGYWETLGFGLLAIFKSDFDHVGGMNIREFTGWGGEDWELLDRVLMSGIEVERLKIPDFYHFYHPSFVGSNQRVGA</sequence>
<dbReference type="InterPro" id="IPR008428">
    <property type="entry name" value="Chond_GalNAc"/>
</dbReference>
<keyword evidence="3 9" id="KW-0808">Transferase</keyword>
<proteinExistence type="inferred from homology"/>
<dbReference type="Pfam" id="PF05679">
    <property type="entry name" value="CHGN"/>
    <property type="match status" value="1"/>
</dbReference>
<keyword evidence="5 9" id="KW-0735">Signal-anchor</keyword>
<evidence type="ECO:0000256" key="3">
    <source>
        <dbReference type="ARBA" id="ARBA00022679"/>
    </source>
</evidence>
<dbReference type="PANTHER" id="PTHR12369">
    <property type="entry name" value="CHONDROITIN SYNTHASE"/>
    <property type="match status" value="1"/>
</dbReference>
<feature type="domain" description="PA14" evidence="10">
    <location>
        <begin position="143"/>
        <end position="304"/>
    </location>
</feature>
<reference evidence="11" key="1">
    <citation type="submission" date="2023-01" db="EMBL/GenBank/DDBJ databases">
        <title>Genome assembly of the deep-sea coral Lophelia pertusa.</title>
        <authorList>
            <person name="Herrera S."/>
            <person name="Cordes E."/>
        </authorList>
    </citation>
    <scope>NUCLEOTIDE SEQUENCE</scope>
    <source>
        <strain evidence="11">USNM1676648</strain>
        <tissue evidence="11">Polyp</tissue>
    </source>
</reference>
<dbReference type="Pfam" id="PF07691">
    <property type="entry name" value="PA14"/>
    <property type="match status" value="1"/>
</dbReference>
<dbReference type="InterPro" id="IPR037524">
    <property type="entry name" value="PA14/GLEYA"/>
</dbReference>
<evidence type="ECO:0000256" key="2">
    <source>
        <dbReference type="ARBA" id="ARBA00009239"/>
    </source>
</evidence>
<dbReference type="CDD" id="cd00761">
    <property type="entry name" value="Glyco_tranf_GTA_type"/>
    <property type="match status" value="1"/>
</dbReference>
<evidence type="ECO:0000256" key="9">
    <source>
        <dbReference type="RuleBase" id="RU364016"/>
    </source>
</evidence>
<dbReference type="AlphaFoldDB" id="A0A9X0CT83"/>
<dbReference type="InterPro" id="IPR029044">
    <property type="entry name" value="Nucleotide-diphossugar_trans"/>
</dbReference>
<keyword evidence="12" id="KW-1185">Reference proteome</keyword>
<evidence type="ECO:0000256" key="8">
    <source>
        <dbReference type="ARBA" id="ARBA00023136"/>
    </source>
</evidence>
<evidence type="ECO:0000259" key="10">
    <source>
        <dbReference type="PROSITE" id="PS51820"/>
    </source>
</evidence>
<keyword evidence="6 9" id="KW-1133">Transmembrane helix</keyword>
<dbReference type="PANTHER" id="PTHR12369:SF5">
    <property type="entry name" value="HEXOSYLTRANSFERASE"/>
    <property type="match status" value="1"/>
</dbReference>
<comment type="function">
    <text evidence="9">Transfers N-acetylgalactosamine (GalNAc) from UDP-GalNAc to N-acetylglucosamine-beta-benzyl with a beta-1,4-linkage to form N,N'-diacetyllactosediamine, GalNAc-beta-1,4-GlcNAc structures in N-linked glycans and probably O-linked glycans.</text>
</comment>
<keyword evidence="7 9" id="KW-0333">Golgi apparatus</keyword>